<protein>
    <recommendedName>
        <fullName evidence="3">Ankyrin repeat protein</fullName>
    </recommendedName>
</protein>
<reference evidence="1 2" key="1">
    <citation type="journal article" date="2013" name="Curr. Biol.">
        <title>The Genome of the Foraminiferan Reticulomyxa filosa.</title>
        <authorList>
            <person name="Glockner G."/>
            <person name="Hulsmann N."/>
            <person name="Schleicher M."/>
            <person name="Noegel A.A."/>
            <person name="Eichinger L."/>
            <person name="Gallinger C."/>
            <person name="Pawlowski J."/>
            <person name="Sierra R."/>
            <person name="Euteneuer U."/>
            <person name="Pillet L."/>
            <person name="Moustafa A."/>
            <person name="Platzer M."/>
            <person name="Groth M."/>
            <person name="Szafranski K."/>
            <person name="Schliwa M."/>
        </authorList>
    </citation>
    <scope>NUCLEOTIDE SEQUENCE [LARGE SCALE GENOMIC DNA]</scope>
</reference>
<comment type="caution">
    <text evidence="1">The sequence shown here is derived from an EMBL/GenBank/DDBJ whole genome shotgun (WGS) entry which is preliminary data.</text>
</comment>
<dbReference type="EMBL" id="ASPP01019567">
    <property type="protein sequence ID" value="ETO14993.1"/>
    <property type="molecule type" value="Genomic_DNA"/>
</dbReference>
<evidence type="ECO:0000313" key="1">
    <source>
        <dbReference type="EMBL" id="ETO14993.1"/>
    </source>
</evidence>
<proteinExistence type="predicted"/>
<evidence type="ECO:0000313" key="2">
    <source>
        <dbReference type="Proteomes" id="UP000023152"/>
    </source>
</evidence>
<organism evidence="1 2">
    <name type="scientific">Reticulomyxa filosa</name>
    <dbReference type="NCBI Taxonomy" id="46433"/>
    <lineage>
        <taxon>Eukaryota</taxon>
        <taxon>Sar</taxon>
        <taxon>Rhizaria</taxon>
        <taxon>Retaria</taxon>
        <taxon>Foraminifera</taxon>
        <taxon>Monothalamids</taxon>
        <taxon>Reticulomyxidae</taxon>
        <taxon>Reticulomyxa</taxon>
    </lineage>
</organism>
<accession>X6MLV9</accession>
<name>X6MLV9_RETFI</name>
<dbReference type="Proteomes" id="UP000023152">
    <property type="component" value="Unassembled WGS sequence"/>
</dbReference>
<keyword evidence="2" id="KW-1185">Reference proteome</keyword>
<gene>
    <name evidence="1" type="ORF">RFI_22375</name>
</gene>
<evidence type="ECO:0008006" key="3">
    <source>
        <dbReference type="Google" id="ProtNLM"/>
    </source>
</evidence>
<sequence length="108" mass="12625">MAALWLSPEMDEEIMSFLIPKDADDQFWKITTNTQQTDMEGFNLLHISLANRKGNEINNLKTLQKKMPKKIWNELLETKSETLMKESPLMMASRLKKSEEILSILRQL</sequence>
<dbReference type="AlphaFoldDB" id="X6MLV9"/>